<dbReference type="Proteomes" id="UP001221142">
    <property type="component" value="Unassembled WGS sequence"/>
</dbReference>
<evidence type="ECO:0000313" key="2">
    <source>
        <dbReference type="EMBL" id="KAJ7626143.1"/>
    </source>
</evidence>
<accession>A0AAD7FIS5</accession>
<evidence type="ECO:0000313" key="3">
    <source>
        <dbReference type="Proteomes" id="UP001221142"/>
    </source>
</evidence>
<feature type="region of interest" description="Disordered" evidence="1">
    <location>
        <begin position="373"/>
        <end position="435"/>
    </location>
</feature>
<keyword evidence="3" id="KW-1185">Reference proteome</keyword>
<dbReference type="EMBL" id="JARKIF010000012">
    <property type="protein sequence ID" value="KAJ7626143.1"/>
    <property type="molecule type" value="Genomic_DNA"/>
</dbReference>
<gene>
    <name evidence="2" type="ORF">FB45DRAFT_1085031</name>
</gene>
<proteinExistence type="predicted"/>
<comment type="caution">
    <text evidence="2">The sequence shown here is derived from an EMBL/GenBank/DDBJ whole genome shotgun (WGS) entry which is preliminary data.</text>
</comment>
<evidence type="ECO:0000256" key="1">
    <source>
        <dbReference type="SAM" id="MobiDB-lite"/>
    </source>
</evidence>
<sequence>MSFNPSSRIEDYVAKEVQNYPAYTPMTFNATQNFPCPSPQSIPAPAPQPPESQASLQQAYPQSVVTHQNTASSWRIVRGEGDQRMRTLAVDKLRRQISPGKLTGVRISEALAFLAVPIAPIDALTLLGTRFYIQPIETHLEIITGERCRSASRSKVDTRPRSKTPGSALVAREINARGNTSLRRSGYSPASEIGAEPIFAPHKELERLNDPGIARVLVHEPDQQIKTQPDPGWLRNQFSDRGGASNIEGRYQGGNQSVLHDIRTRGTYVLQKHQERRNGPCSNVGLRSRHDPGYVLRDGVGEYFDAAVKFLQHLCHMLRLLGFGRKYMKREAVERPSVAIIRLLQEEDPYPDKQPMDPVGRKDSQTSFRVLAEDDKDLRHRHVHQQPGRGLRIDCQQSLVVGRQKLRPSPNTGPELGGSSERKSGTAHQGPQERG</sequence>
<name>A0AAD7FIS5_9AGAR</name>
<dbReference type="AlphaFoldDB" id="A0AAD7FIS5"/>
<protein>
    <submittedName>
        <fullName evidence="2">Uncharacterized protein</fullName>
    </submittedName>
</protein>
<reference evidence="2" key="1">
    <citation type="submission" date="2023-03" db="EMBL/GenBank/DDBJ databases">
        <title>Massive genome expansion in bonnet fungi (Mycena s.s.) driven by repeated elements and novel gene families across ecological guilds.</title>
        <authorList>
            <consortium name="Lawrence Berkeley National Laboratory"/>
            <person name="Harder C.B."/>
            <person name="Miyauchi S."/>
            <person name="Viragh M."/>
            <person name="Kuo A."/>
            <person name="Thoen E."/>
            <person name="Andreopoulos B."/>
            <person name="Lu D."/>
            <person name="Skrede I."/>
            <person name="Drula E."/>
            <person name="Henrissat B."/>
            <person name="Morin E."/>
            <person name="Kohler A."/>
            <person name="Barry K."/>
            <person name="LaButti K."/>
            <person name="Morin E."/>
            <person name="Salamov A."/>
            <person name="Lipzen A."/>
            <person name="Mereny Z."/>
            <person name="Hegedus B."/>
            <person name="Baldrian P."/>
            <person name="Stursova M."/>
            <person name="Weitz H."/>
            <person name="Taylor A."/>
            <person name="Grigoriev I.V."/>
            <person name="Nagy L.G."/>
            <person name="Martin F."/>
            <person name="Kauserud H."/>
        </authorList>
    </citation>
    <scope>NUCLEOTIDE SEQUENCE</scope>
    <source>
        <strain evidence="2">9284</strain>
    </source>
</reference>
<organism evidence="2 3">
    <name type="scientific">Roridomyces roridus</name>
    <dbReference type="NCBI Taxonomy" id="1738132"/>
    <lineage>
        <taxon>Eukaryota</taxon>
        <taxon>Fungi</taxon>
        <taxon>Dikarya</taxon>
        <taxon>Basidiomycota</taxon>
        <taxon>Agaricomycotina</taxon>
        <taxon>Agaricomycetes</taxon>
        <taxon>Agaricomycetidae</taxon>
        <taxon>Agaricales</taxon>
        <taxon>Marasmiineae</taxon>
        <taxon>Mycenaceae</taxon>
        <taxon>Roridomyces</taxon>
    </lineage>
</organism>